<organism evidence="2 3">
    <name type="scientific">Nocardioides cavernae</name>
    <dbReference type="NCBI Taxonomy" id="1921566"/>
    <lineage>
        <taxon>Bacteria</taxon>
        <taxon>Bacillati</taxon>
        <taxon>Actinomycetota</taxon>
        <taxon>Actinomycetes</taxon>
        <taxon>Propionibacteriales</taxon>
        <taxon>Nocardioidaceae</taxon>
        <taxon>Nocardioides</taxon>
    </lineage>
</organism>
<keyword evidence="3" id="KW-1185">Reference proteome</keyword>
<dbReference type="Gene3D" id="3.40.50.1820">
    <property type="entry name" value="alpha/beta hydrolase"/>
    <property type="match status" value="1"/>
</dbReference>
<evidence type="ECO:0000313" key="3">
    <source>
        <dbReference type="Proteomes" id="UP000618818"/>
    </source>
</evidence>
<dbReference type="RefSeq" id="WP_191193373.1">
    <property type="nucleotide sequence ID" value="NZ_JACXYZ010000001.1"/>
</dbReference>
<evidence type="ECO:0000259" key="1">
    <source>
        <dbReference type="Pfam" id="PF12697"/>
    </source>
</evidence>
<dbReference type="Pfam" id="PF12697">
    <property type="entry name" value="Abhydrolase_6"/>
    <property type="match status" value="1"/>
</dbReference>
<dbReference type="SUPFAM" id="SSF53474">
    <property type="entry name" value="alpha/beta-Hydrolases"/>
    <property type="match status" value="1"/>
</dbReference>
<dbReference type="EMBL" id="JACXYZ010000001">
    <property type="protein sequence ID" value="MBD3923506.1"/>
    <property type="molecule type" value="Genomic_DNA"/>
</dbReference>
<dbReference type="Proteomes" id="UP000618818">
    <property type="component" value="Unassembled WGS sequence"/>
</dbReference>
<dbReference type="InterPro" id="IPR000073">
    <property type="entry name" value="AB_hydrolase_1"/>
</dbReference>
<accession>A0ABR8N7F7</accession>
<evidence type="ECO:0000313" key="2">
    <source>
        <dbReference type="EMBL" id="MBD3923506.1"/>
    </source>
</evidence>
<feature type="domain" description="AB hydrolase-1" evidence="1">
    <location>
        <begin position="45"/>
        <end position="245"/>
    </location>
</feature>
<name>A0ABR8N7F7_9ACTN</name>
<comment type="caution">
    <text evidence="2">The sequence shown here is derived from an EMBL/GenBank/DDBJ whole genome shotgun (WGS) entry which is preliminary data.</text>
</comment>
<gene>
    <name evidence="2" type="ORF">IEZ26_02660</name>
</gene>
<sequence length="264" mass="27536">MPQVEEGTFSNGVPYLRTGRGPVLLVAAGLTTEHATPKGTARRASLAWAAPFAAHFTVYLVNRRPGLSAGTSMSDLAADYASVIEDDLGEPVLLHGTSTGGSVALQLAVDRPALVRRLVVAAAACRLSPVGRSVMVEVARLTEVGDTRAATAAMVAAGTPPRLRLLTRPAGWVMGQFTAKDQSDMLVVIAAEDVFDTEPHLDRVTAPTLVLGGTADGFYSRDLFERTAAGIPRGRAVVWEGRSHVGVAGGRVPAAVGLGYLLAE</sequence>
<proteinExistence type="predicted"/>
<dbReference type="InterPro" id="IPR029058">
    <property type="entry name" value="AB_hydrolase_fold"/>
</dbReference>
<protein>
    <submittedName>
        <fullName evidence="2">Alpha/beta hydrolase</fullName>
    </submittedName>
</protein>
<dbReference type="GO" id="GO:0016787">
    <property type="term" value="F:hydrolase activity"/>
    <property type="evidence" value="ECO:0007669"/>
    <property type="project" value="UniProtKB-KW"/>
</dbReference>
<reference evidence="2 3" key="1">
    <citation type="submission" date="2020-09" db="EMBL/GenBank/DDBJ databases">
        <title>novel species in genus Nocardioides.</title>
        <authorList>
            <person name="Zhang G."/>
        </authorList>
    </citation>
    <scope>NUCLEOTIDE SEQUENCE [LARGE SCALE GENOMIC DNA]</scope>
    <source>
        <strain evidence="2 3">KCTC 39551</strain>
    </source>
</reference>
<keyword evidence="2" id="KW-0378">Hydrolase</keyword>